<evidence type="ECO:0000313" key="2">
    <source>
        <dbReference type="Proteomes" id="UP000315816"/>
    </source>
</evidence>
<name>A0A545SX66_9RHOB</name>
<dbReference type="Gene3D" id="3.40.50.12500">
    <property type="match status" value="1"/>
</dbReference>
<dbReference type="PANTHER" id="PTHR40267:SF1">
    <property type="entry name" value="BLR3294 PROTEIN"/>
    <property type="match status" value="1"/>
</dbReference>
<keyword evidence="2" id="KW-1185">Reference proteome</keyword>
<dbReference type="Proteomes" id="UP000315816">
    <property type="component" value="Unassembled WGS sequence"/>
</dbReference>
<organism evidence="1 2">
    <name type="scientific">Aliiroseovarius halocynthiae</name>
    <dbReference type="NCBI Taxonomy" id="985055"/>
    <lineage>
        <taxon>Bacteria</taxon>
        <taxon>Pseudomonadati</taxon>
        <taxon>Pseudomonadota</taxon>
        <taxon>Alphaproteobacteria</taxon>
        <taxon>Rhodobacterales</taxon>
        <taxon>Paracoccaceae</taxon>
        <taxon>Aliiroseovarius</taxon>
    </lineage>
</organism>
<dbReference type="InterPro" id="IPR053714">
    <property type="entry name" value="Iso_Racemase_Enz_sf"/>
</dbReference>
<sequence>MKLEFDTDDGIGTRANLGMIVLETDETLEAEFARMADIDGVARYHSRIPMVTEIRPDTLAMMLKDLPASTRLLPSSLDFDVIGYGCTSASTVIGSDKVAAAIQSVRPNVKVTDPLAALIAAARALGVTNLGFITPYIPDVSQRMRDKLEEAGFHISAGGSFEESDDRVVARISEQAIQNAARHVANAAPKATPCDALVISCTNLRCLNIIPQLEAELGIPVLSSNTALVWHMLRLAGVSDRRPQICRLFDVELAD</sequence>
<gene>
    <name evidence="1" type="ORF">FIL88_05310</name>
</gene>
<dbReference type="Pfam" id="PF17645">
    <property type="entry name" value="Amdase"/>
    <property type="match status" value="1"/>
</dbReference>
<dbReference type="PIRSF" id="PIRSF015736">
    <property type="entry name" value="MI"/>
    <property type="match status" value="1"/>
</dbReference>
<dbReference type="PANTHER" id="PTHR40267">
    <property type="entry name" value="BLR3294 PROTEIN"/>
    <property type="match status" value="1"/>
</dbReference>
<accession>A0A545SX66</accession>
<dbReference type="AlphaFoldDB" id="A0A545SX66"/>
<comment type="caution">
    <text evidence="1">The sequence shown here is derived from an EMBL/GenBank/DDBJ whole genome shotgun (WGS) entry which is preliminary data.</text>
</comment>
<dbReference type="EMBL" id="VICH01000004">
    <property type="protein sequence ID" value="TQV69555.1"/>
    <property type="molecule type" value="Genomic_DNA"/>
</dbReference>
<reference evidence="1 2" key="1">
    <citation type="submission" date="2019-06" db="EMBL/GenBank/DDBJ databases">
        <title>A novel species of marine bacteria.</title>
        <authorList>
            <person name="Wang Y."/>
        </authorList>
    </citation>
    <scope>NUCLEOTIDE SEQUENCE [LARGE SCALE GENOMIC DNA]</scope>
    <source>
        <strain evidence="1 2">MA1-10</strain>
    </source>
</reference>
<dbReference type="InterPro" id="IPR026286">
    <property type="entry name" value="MaiA/AMDase"/>
</dbReference>
<dbReference type="OrthoDB" id="9816064at2"/>
<protein>
    <submittedName>
        <fullName evidence="1">Asp/Glu racemase</fullName>
    </submittedName>
</protein>
<proteinExistence type="predicted"/>
<evidence type="ECO:0000313" key="1">
    <source>
        <dbReference type="EMBL" id="TQV69555.1"/>
    </source>
</evidence>